<proteinExistence type="predicted"/>
<dbReference type="NCBIfam" id="TIGR00786">
    <property type="entry name" value="dctM"/>
    <property type="match status" value="1"/>
</dbReference>
<feature type="domain" description="Tripartite ATP-independent periplasmic transporters DctQ component" evidence="10">
    <location>
        <begin position="36"/>
        <end position="157"/>
    </location>
</feature>
<dbReference type="OrthoDB" id="7374726at2"/>
<dbReference type="AlphaFoldDB" id="A0A1H7HT82"/>
<gene>
    <name evidence="12" type="ORF">SAMN04515666_101757</name>
</gene>
<feature type="transmembrane region" description="Helical" evidence="9">
    <location>
        <begin position="547"/>
        <end position="573"/>
    </location>
</feature>
<dbReference type="Proteomes" id="UP000199664">
    <property type="component" value="Unassembled WGS sequence"/>
</dbReference>
<evidence type="ECO:0000256" key="8">
    <source>
        <dbReference type="RuleBase" id="RU369079"/>
    </source>
</evidence>
<protein>
    <submittedName>
        <fullName evidence="12">TRAP transporter, DctM subunit</fullName>
    </submittedName>
</protein>
<evidence type="ECO:0000313" key="13">
    <source>
        <dbReference type="Proteomes" id="UP000199664"/>
    </source>
</evidence>
<reference evidence="13" key="1">
    <citation type="submission" date="2016-10" db="EMBL/GenBank/DDBJ databases">
        <authorList>
            <person name="Varghese N."/>
            <person name="Submissions S."/>
        </authorList>
    </citation>
    <scope>NUCLEOTIDE SEQUENCE [LARGE SCALE GENOMIC DNA]</scope>
    <source>
        <strain evidence="13">LMG 26383,CCUG 61248,R- 45681</strain>
    </source>
</reference>
<feature type="transmembrane region" description="Helical" evidence="9">
    <location>
        <begin position="286"/>
        <end position="308"/>
    </location>
</feature>
<keyword evidence="4 8" id="KW-0997">Cell inner membrane</keyword>
<dbReference type="Pfam" id="PF06808">
    <property type="entry name" value="DctM"/>
    <property type="match status" value="1"/>
</dbReference>
<keyword evidence="2 8" id="KW-0813">Transport</keyword>
<evidence type="ECO:0000256" key="6">
    <source>
        <dbReference type="ARBA" id="ARBA00022989"/>
    </source>
</evidence>
<dbReference type="GO" id="GO:0005886">
    <property type="term" value="C:plasma membrane"/>
    <property type="evidence" value="ECO:0007669"/>
    <property type="project" value="UniProtKB-SubCell"/>
</dbReference>
<name>A0A1H7HT82_9HYPH</name>
<keyword evidence="7 9" id="KW-0472">Membrane</keyword>
<feature type="transmembrane region" description="Helical" evidence="9">
    <location>
        <begin position="403"/>
        <end position="424"/>
    </location>
</feature>
<feature type="transmembrane region" description="Helical" evidence="9">
    <location>
        <begin position="138"/>
        <end position="157"/>
    </location>
</feature>
<evidence type="ECO:0000256" key="2">
    <source>
        <dbReference type="ARBA" id="ARBA00022448"/>
    </source>
</evidence>
<comment type="function">
    <text evidence="8">Part of the tripartite ATP-independent periplasmic (TRAP) transport system.</text>
</comment>
<dbReference type="Pfam" id="PF04290">
    <property type="entry name" value="DctQ"/>
    <property type="match status" value="1"/>
</dbReference>
<dbReference type="InterPro" id="IPR004681">
    <property type="entry name" value="TRAP_DctM"/>
</dbReference>
<feature type="transmembrane region" description="Helical" evidence="9">
    <location>
        <begin position="169"/>
        <end position="191"/>
    </location>
</feature>
<dbReference type="EMBL" id="FOAN01000001">
    <property type="protein sequence ID" value="SEK53566.1"/>
    <property type="molecule type" value="Genomic_DNA"/>
</dbReference>
<keyword evidence="13" id="KW-1185">Reference proteome</keyword>
<evidence type="ECO:0000256" key="4">
    <source>
        <dbReference type="ARBA" id="ARBA00022519"/>
    </source>
</evidence>
<evidence type="ECO:0000256" key="7">
    <source>
        <dbReference type="ARBA" id="ARBA00023136"/>
    </source>
</evidence>
<evidence type="ECO:0000259" key="10">
    <source>
        <dbReference type="Pfam" id="PF04290"/>
    </source>
</evidence>
<feature type="transmembrane region" description="Helical" evidence="9">
    <location>
        <begin position="585"/>
        <end position="606"/>
    </location>
</feature>
<dbReference type="InterPro" id="IPR055348">
    <property type="entry name" value="DctQ"/>
</dbReference>
<evidence type="ECO:0000256" key="9">
    <source>
        <dbReference type="SAM" id="Phobius"/>
    </source>
</evidence>
<keyword evidence="6 9" id="KW-1133">Transmembrane helix</keyword>
<accession>A0A1H7HT82</accession>
<feature type="transmembrane region" description="Helical" evidence="9">
    <location>
        <begin position="489"/>
        <end position="514"/>
    </location>
</feature>
<feature type="transmembrane region" description="Helical" evidence="9">
    <location>
        <begin position="329"/>
        <end position="353"/>
    </location>
</feature>
<dbReference type="PANTHER" id="PTHR33362:SF2">
    <property type="entry name" value="TRAP TRANSPORTER LARGE PERMEASE PROTEIN"/>
    <property type="match status" value="1"/>
</dbReference>
<keyword evidence="3" id="KW-1003">Cell membrane</keyword>
<feature type="transmembrane region" description="Helical" evidence="9">
    <location>
        <begin position="197"/>
        <end position="225"/>
    </location>
</feature>
<feature type="transmembrane region" description="Helical" evidence="9">
    <location>
        <begin position="17"/>
        <end position="40"/>
    </location>
</feature>
<feature type="transmembrane region" description="Helical" evidence="9">
    <location>
        <begin position="359"/>
        <end position="382"/>
    </location>
</feature>
<evidence type="ECO:0000313" key="12">
    <source>
        <dbReference type="EMBL" id="SEK53566.1"/>
    </source>
</evidence>
<evidence type="ECO:0000256" key="1">
    <source>
        <dbReference type="ARBA" id="ARBA00004429"/>
    </source>
</evidence>
<feature type="transmembrane region" description="Helical" evidence="9">
    <location>
        <begin position="60"/>
        <end position="82"/>
    </location>
</feature>
<feature type="transmembrane region" description="Helical" evidence="9">
    <location>
        <begin position="102"/>
        <end position="126"/>
    </location>
</feature>
<feature type="transmembrane region" description="Helical" evidence="9">
    <location>
        <begin position="430"/>
        <end position="448"/>
    </location>
</feature>
<evidence type="ECO:0000256" key="3">
    <source>
        <dbReference type="ARBA" id="ARBA00022475"/>
    </source>
</evidence>
<organism evidence="12 13">
    <name type="scientific">Bosea lupini</name>
    <dbReference type="NCBI Taxonomy" id="1036779"/>
    <lineage>
        <taxon>Bacteria</taxon>
        <taxon>Pseudomonadati</taxon>
        <taxon>Pseudomonadota</taxon>
        <taxon>Alphaproteobacteria</taxon>
        <taxon>Hyphomicrobiales</taxon>
        <taxon>Boseaceae</taxon>
        <taxon>Bosea</taxon>
    </lineage>
</organism>
<dbReference type="STRING" id="1036779.SAMN04515666_101757"/>
<feature type="domain" description="TRAP C4-dicarboxylate transport system permease DctM subunit" evidence="11">
    <location>
        <begin position="201"/>
        <end position="601"/>
    </location>
</feature>
<feature type="transmembrane region" description="Helical" evidence="9">
    <location>
        <begin position="245"/>
        <end position="266"/>
    </location>
</feature>
<sequence>MAAALPRSSARLMSERGLAVLVTLLEWLGAAILAVLFLVVMAAVARRYLLGDGLVWSDELAIWLNVALVAVGAPLAATSALAMRLDVVVSLLPAAGRRVAAILAEAIAVHGALVLALGGASVAALVGGTSTVLGLPESLRFATFAVGGGLTLVVVLWRAALTQSWPAALGALVIGAGLYGLANSATGLFIATPSLVAGLAAAAGLLLGAPLPFALLAGVSLSGAFGGLLPEPAIVQNTVAGVSKFLLLAIPFFLLAGELLTAGGLAERLVRFAAALVGHLRAGLAQTALVASVLFSGASGSSVANAAFGAKVMAPALVARGYPPANAAAIVAGVSMLDNIIPPSIAFLILAAATNLSVGSLLVGGFVAGAVLTAALAIGIHLSVRGVVDSAPRASGAERARSFVGALPAIGLGIVVVVGIRFGVVTVTEASALAVAYAFVACLLLRSLNGATVLASLRKAAGEAAAVGLLIGASAPFAFLLAVDRVSEQMAGLVTALGGGPLAVMLLSNLVLLIAGLFLDIGAAILLLAPLLLPAAIAAGLDPIQFGVVLVVNLMIHGLTPPLGILVFVVSGIMRLSPAAVFRAVLPLLASLLVALFVLCLAVAAWPSLPLPYKELFRWL</sequence>
<comment type="subcellular location">
    <subcellularLocation>
        <location evidence="1 8">Cell inner membrane</location>
        <topology evidence="1 8">Multi-pass membrane protein</topology>
    </subcellularLocation>
</comment>
<dbReference type="GO" id="GO:0022857">
    <property type="term" value="F:transmembrane transporter activity"/>
    <property type="evidence" value="ECO:0007669"/>
    <property type="project" value="UniProtKB-UniRule"/>
</dbReference>
<dbReference type="PANTHER" id="PTHR33362">
    <property type="entry name" value="SIALIC ACID TRAP TRANSPORTER PERMEASE PROTEIN SIAT-RELATED"/>
    <property type="match status" value="1"/>
</dbReference>
<evidence type="ECO:0000259" key="11">
    <source>
        <dbReference type="Pfam" id="PF06808"/>
    </source>
</evidence>
<evidence type="ECO:0000256" key="5">
    <source>
        <dbReference type="ARBA" id="ARBA00022692"/>
    </source>
</evidence>
<feature type="transmembrane region" description="Helical" evidence="9">
    <location>
        <begin position="521"/>
        <end position="541"/>
    </location>
</feature>
<dbReference type="InterPro" id="IPR010656">
    <property type="entry name" value="DctM"/>
</dbReference>
<feature type="transmembrane region" description="Helical" evidence="9">
    <location>
        <begin position="460"/>
        <end position="483"/>
    </location>
</feature>
<keyword evidence="5 9" id="KW-0812">Transmembrane</keyword>